<evidence type="ECO:0000256" key="1">
    <source>
        <dbReference type="ARBA" id="ARBA00023118"/>
    </source>
</evidence>
<dbReference type="PANTHER" id="PTHR39965:SF1">
    <property type="entry name" value="CRISPR SYSTEM CMR SUBUNIT CMR6"/>
    <property type="match status" value="1"/>
</dbReference>
<dbReference type="OrthoDB" id="9813956at2"/>
<dbReference type="KEGG" id="tra:Trad_1668"/>
<dbReference type="Pfam" id="PF03787">
    <property type="entry name" value="RAMPs"/>
    <property type="match status" value="1"/>
</dbReference>
<dbReference type="HOGENOM" id="CLU_053305_1_1_0"/>
<dbReference type="GO" id="GO:0051607">
    <property type="term" value="P:defense response to virus"/>
    <property type="evidence" value="ECO:0007669"/>
    <property type="project" value="UniProtKB-KW"/>
</dbReference>
<sequence length="354" mass="39342">MRRLAGFPLKGASHAGHAIHRLLPQKERGGEDAQKERLKTIVALPISDAYAIAFKLWQEQLEEHAANVAEAEKALNEPVPEEQRTACVKLSATTRGPLAIGLGNPSPYEVGLTLHHTYGVPYLPGTALKGLARRAALKQGMSEADAAFRVLFGDTKSAGYVTFWDGWLDAGCEKPLQLDTITVHHPEYYQGGKAWPTDFDDPNPVAFLSVRVGVRFQLRLTGPGEWVTLAAQLLEWGLTHLGLGGKTNAGYGDFEVRREKSEAELAAEKRREEEARVLRAHQDRFETYQGRINRLRMNNPMGEVSNIVNETQNLPEPLRRQLLEALLEKLESDSRTRNSGKLLKKVRDALEALS</sequence>
<evidence type="ECO:0000313" key="4">
    <source>
        <dbReference type="EMBL" id="ADI14786.1"/>
    </source>
</evidence>
<dbReference type="InterPro" id="IPR005537">
    <property type="entry name" value="RAMP_III_fam"/>
</dbReference>
<keyword evidence="1" id="KW-0051">Antiviral defense</keyword>
<reference evidence="5" key="1">
    <citation type="submission" date="2010-05" db="EMBL/GenBank/DDBJ databases">
        <title>The complete genome of Truepera radiovictris DSM 17093.</title>
        <authorList>
            <consortium name="US DOE Joint Genome Institute (JGI-PGF)"/>
            <person name="Lucas S."/>
            <person name="Copeland A."/>
            <person name="Lapidus A."/>
            <person name="Glavina del Rio T."/>
            <person name="Dalin E."/>
            <person name="Tice H."/>
            <person name="Bruce D."/>
            <person name="Goodwin L."/>
            <person name="Pitluck S."/>
            <person name="Kyrpides N."/>
            <person name="Mavromatis K."/>
            <person name="Ovchinnikova G."/>
            <person name="Munk A.C."/>
            <person name="Detter J.C."/>
            <person name="Han C."/>
            <person name="Tapia R."/>
            <person name="Land M."/>
            <person name="Hauser L."/>
            <person name="Markowitz V."/>
            <person name="Cheng J.-F."/>
            <person name="Hugenholtz P."/>
            <person name="Woyke T."/>
            <person name="Wu D."/>
            <person name="Tindall B."/>
            <person name="Pomrenke H.G."/>
            <person name="Brambilla E."/>
            <person name="Klenk H.-P."/>
            <person name="Eisen J.A."/>
        </authorList>
    </citation>
    <scope>NUCLEOTIDE SEQUENCE [LARGE SCALE GENOMIC DNA]</scope>
    <source>
        <strain evidence="5">DSM 17093 / CIP 108686 / LMG 22925 / RQ-24</strain>
    </source>
</reference>
<dbReference type="eggNOG" id="COG1604">
    <property type="taxonomic scope" value="Bacteria"/>
</dbReference>
<organism evidence="4 5">
    <name type="scientific">Truepera radiovictrix (strain DSM 17093 / CIP 108686 / LMG 22925 / RQ-24)</name>
    <dbReference type="NCBI Taxonomy" id="649638"/>
    <lineage>
        <taxon>Bacteria</taxon>
        <taxon>Thermotogati</taxon>
        <taxon>Deinococcota</taxon>
        <taxon>Deinococci</taxon>
        <taxon>Trueperales</taxon>
        <taxon>Trueperaceae</taxon>
        <taxon>Truepera</taxon>
    </lineage>
</organism>
<dbReference type="STRING" id="649638.Trad_1668"/>
<gene>
    <name evidence="4" type="ordered locus">Trad_1668</name>
</gene>
<dbReference type="EMBL" id="CP002049">
    <property type="protein sequence ID" value="ADI14786.1"/>
    <property type="molecule type" value="Genomic_DNA"/>
</dbReference>
<dbReference type="Proteomes" id="UP000000379">
    <property type="component" value="Chromosome"/>
</dbReference>
<evidence type="ECO:0000259" key="3">
    <source>
        <dbReference type="Pfam" id="PF03787"/>
    </source>
</evidence>
<feature type="coiled-coil region" evidence="2">
    <location>
        <begin position="256"/>
        <end position="298"/>
    </location>
</feature>
<dbReference type="PANTHER" id="PTHR39965">
    <property type="entry name" value="CRISPR SYSTEM CMR SUBUNIT CMR6"/>
    <property type="match status" value="1"/>
</dbReference>
<feature type="domain" description="CRISPR type III-associated protein" evidence="3">
    <location>
        <begin position="93"/>
        <end position="255"/>
    </location>
</feature>
<evidence type="ECO:0000256" key="2">
    <source>
        <dbReference type="SAM" id="Coils"/>
    </source>
</evidence>
<dbReference type="RefSeq" id="WP_013178154.1">
    <property type="nucleotide sequence ID" value="NC_014221.1"/>
</dbReference>
<name>D7CYE7_TRURR</name>
<dbReference type="NCBIfam" id="TIGR01898">
    <property type="entry name" value="cas_TM1791_cmr6"/>
    <property type="match status" value="1"/>
</dbReference>
<keyword evidence="5" id="KW-1185">Reference proteome</keyword>
<dbReference type="AlphaFoldDB" id="D7CYE7"/>
<keyword evidence="2" id="KW-0175">Coiled coil</keyword>
<dbReference type="InterPro" id="IPR010172">
    <property type="entry name" value="CRISPR-assoc_prot_TM1791"/>
</dbReference>
<accession>D7CYE7</accession>
<reference evidence="4 5" key="2">
    <citation type="journal article" date="2011" name="Stand. Genomic Sci.">
        <title>Complete genome sequence of Truepera radiovictrix type strain (RQ-24).</title>
        <authorList>
            <person name="Ivanova N."/>
            <person name="Rohde C."/>
            <person name="Munk C."/>
            <person name="Nolan M."/>
            <person name="Lucas S."/>
            <person name="Del Rio T.G."/>
            <person name="Tice H."/>
            <person name="Deshpande S."/>
            <person name="Cheng J.F."/>
            <person name="Tapia R."/>
            <person name="Han C."/>
            <person name="Goodwin L."/>
            <person name="Pitluck S."/>
            <person name="Liolios K."/>
            <person name="Mavromatis K."/>
            <person name="Mikhailova N."/>
            <person name="Pati A."/>
            <person name="Chen A."/>
            <person name="Palaniappan K."/>
            <person name="Land M."/>
            <person name="Hauser L."/>
            <person name="Chang Y.J."/>
            <person name="Jeffries C.D."/>
            <person name="Brambilla E."/>
            <person name="Rohde M."/>
            <person name="Goker M."/>
            <person name="Tindall B.J."/>
            <person name="Woyke T."/>
            <person name="Bristow J."/>
            <person name="Eisen J.A."/>
            <person name="Markowitz V."/>
            <person name="Hugenholtz P."/>
            <person name="Kyrpides N.C."/>
            <person name="Klenk H.P."/>
            <person name="Lapidus A."/>
        </authorList>
    </citation>
    <scope>NUCLEOTIDE SEQUENCE [LARGE SCALE GENOMIC DNA]</scope>
    <source>
        <strain evidence="5">DSM 17093 / CIP 108686 / LMG 22925 / RQ-24</strain>
    </source>
</reference>
<proteinExistence type="predicted"/>
<evidence type="ECO:0000313" key="5">
    <source>
        <dbReference type="Proteomes" id="UP000000379"/>
    </source>
</evidence>
<protein>
    <submittedName>
        <fullName evidence="4">CRISPR-associated RAMP protein, Cmr6 family</fullName>
    </submittedName>
</protein>